<reference evidence="2 3" key="1">
    <citation type="submission" date="2022-12" db="EMBL/GenBank/DDBJ databases">
        <title>Genomic features and morphological characterization of a novel Knufia sp. strain isolated from spacecraft assembly facility.</title>
        <authorList>
            <person name="Teixeira M."/>
            <person name="Chander A.M."/>
            <person name="Stajich J.E."/>
            <person name="Venkateswaran K."/>
        </authorList>
    </citation>
    <scope>NUCLEOTIDE SEQUENCE [LARGE SCALE GENOMIC DNA]</scope>
    <source>
        <strain evidence="2 3">FJI-L2-BK-P2</strain>
    </source>
</reference>
<dbReference type="SUPFAM" id="SSF51735">
    <property type="entry name" value="NAD(P)-binding Rossmann-fold domains"/>
    <property type="match status" value="1"/>
</dbReference>
<dbReference type="InterPro" id="IPR036291">
    <property type="entry name" value="NAD(P)-bd_dom_sf"/>
</dbReference>
<dbReference type="PANTHER" id="PTHR43431">
    <property type="entry name" value="OXIDOREDUCTASE, SHORT CHAIN DEHYDROGENASE/REDUCTASE FAMILY (AFU_ORTHOLOGUE AFUA_5G14000)"/>
    <property type="match status" value="1"/>
</dbReference>
<dbReference type="Pfam" id="PF00106">
    <property type="entry name" value="adh_short"/>
    <property type="match status" value="1"/>
</dbReference>
<keyword evidence="3" id="KW-1185">Reference proteome</keyword>
<dbReference type="PRINTS" id="PR00081">
    <property type="entry name" value="GDHRDH"/>
</dbReference>
<gene>
    <name evidence="2" type="ORF">OHC33_003360</name>
</gene>
<sequence>MSNALSTAGQRLTSELHRLTPSDPKMASQKMWAVVAGVGPGTGAQVARRFAKNYAVALLARNPANYEDLVKEINSTGGRAIGISTDCADKASVSAAFDQLKKEDGFNGNLAAAIYNVGGTFIRKPFLELTDEEFEMGWKTNGLGGAHFSRAVLPLLLETEKASAPYPPTLIFTSATAALRGGALFSSFATGKFAMRALSQSLAREFGPKGVHVVHAIIDGVIDIPRTKEWKFDAPDAKISPESIADSYWHVHTQPRTSFTYELDIRPYCEKW</sequence>
<comment type="caution">
    <text evidence="2">The sequence shown here is derived from an EMBL/GenBank/DDBJ whole genome shotgun (WGS) entry which is preliminary data.</text>
</comment>
<proteinExistence type="predicted"/>
<evidence type="ECO:0000313" key="2">
    <source>
        <dbReference type="EMBL" id="KAK5955719.1"/>
    </source>
</evidence>
<evidence type="ECO:0000313" key="3">
    <source>
        <dbReference type="Proteomes" id="UP001316803"/>
    </source>
</evidence>
<dbReference type="Proteomes" id="UP001316803">
    <property type="component" value="Unassembled WGS sequence"/>
</dbReference>
<dbReference type="EMBL" id="JAKLMC020000006">
    <property type="protein sequence ID" value="KAK5955719.1"/>
    <property type="molecule type" value="Genomic_DNA"/>
</dbReference>
<dbReference type="InterPro" id="IPR002347">
    <property type="entry name" value="SDR_fam"/>
</dbReference>
<protein>
    <recommendedName>
        <fullName evidence="4">7-alpha-hydroxysteroid dehydrogenase</fullName>
    </recommendedName>
</protein>
<feature type="region of interest" description="Disordered" evidence="1">
    <location>
        <begin position="1"/>
        <end position="24"/>
    </location>
</feature>
<dbReference type="Gene3D" id="3.40.50.720">
    <property type="entry name" value="NAD(P)-binding Rossmann-like Domain"/>
    <property type="match status" value="1"/>
</dbReference>
<dbReference type="AlphaFoldDB" id="A0AAN8EHE1"/>
<dbReference type="PANTHER" id="PTHR43431:SF7">
    <property type="entry name" value="OXIDOREDUCTASE, SHORT CHAIN DEHYDROGENASE_REDUCTASE FAMILY (AFU_ORTHOLOGUE AFUA_5G14000)"/>
    <property type="match status" value="1"/>
</dbReference>
<accession>A0AAN8EHE1</accession>
<organism evidence="2 3">
    <name type="scientific">Knufia fluminis</name>
    <dbReference type="NCBI Taxonomy" id="191047"/>
    <lineage>
        <taxon>Eukaryota</taxon>
        <taxon>Fungi</taxon>
        <taxon>Dikarya</taxon>
        <taxon>Ascomycota</taxon>
        <taxon>Pezizomycotina</taxon>
        <taxon>Eurotiomycetes</taxon>
        <taxon>Chaetothyriomycetidae</taxon>
        <taxon>Chaetothyriales</taxon>
        <taxon>Trichomeriaceae</taxon>
        <taxon>Knufia</taxon>
    </lineage>
</organism>
<evidence type="ECO:0008006" key="4">
    <source>
        <dbReference type="Google" id="ProtNLM"/>
    </source>
</evidence>
<name>A0AAN8EHE1_9EURO</name>
<evidence type="ECO:0000256" key="1">
    <source>
        <dbReference type="SAM" id="MobiDB-lite"/>
    </source>
</evidence>
<feature type="compositionally biased region" description="Polar residues" evidence="1">
    <location>
        <begin position="1"/>
        <end position="13"/>
    </location>
</feature>